<keyword evidence="3" id="KW-1185">Reference proteome</keyword>
<dbReference type="PANTHER" id="PTHR43464:SF23">
    <property type="entry name" value="JUVENILE HORMONE ACID O-METHYLTRANSFERASE"/>
    <property type="match status" value="1"/>
</dbReference>
<proteinExistence type="predicted"/>
<dbReference type="AlphaFoldDB" id="A0A1H8X1D7"/>
<dbReference type="GO" id="GO:0032259">
    <property type="term" value="P:methylation"/>
    <property type="evidence" value="ECO:0007669"/>
    <property type="project" value="UniProtKB-KW"/>
</dbReference>
<dbReference type="InterPro" id="IPR029063">
    <property type="entry name" value="SAM-dependent_MTases_sf"/>
</dbReference>
<dbReference type="InterPro" id="IPR013216">
    <property type="entry name" value="Methyltransf_11"/>
</dbReference>
<reference evidence="3" key="1">
    <citation type="submission" date="2016-10" db="EMBL/GenBank/DDBJ databases">
        <authorList>
            <person name="Varghese N."/>
            <person name="Submissions S."/>
        </authorList>
    </citation>
    <scope>NUCLEOTIDE SEQUENCE [LARGE SCALE GENOMIC DNA]</scope>
    <source>
        <strain evidence="3">DSM 123</strain>
    </source>
</reference>
<protein>
    <submittedName>
        <fullName evidence="2">Ubiquinone/menaquinone biosynthesis C-methylase UbiE</fullName>
    </submittedName>
</protein>
<dbReference type="Pfam" id="PF08241">
    <property type="entry name" value="Methyltransf_11"/>
    <property type="match status" value="1"/>
</dbReference>
<evidence type="ECO:0000313" key="3">
    <source>
        <dbReference type="Proteomes" id="UP000199615"/>
    </source>
</evidence>
<dbReference type="EMBL" id="FODT01000015">
    <property type="protein sequence ID" value="SEP33487.1"/>
    <property type="molecule type" value="Genomic_DNA"/>
</dbReference>
<name>A0A1H8X1D7_9BRAD</name>
<dbReference type="CDD" id="cd02440">
    <property type="entry name" value="AdoMet_MTases"/>
    <property type="match status" value="1"/>
</dbReference>
<dbReference type="GO" id="GO:0010420">
    <property type="term" value="F:polyprenyldihydroxybenzoate methyltransferase activity"/>
    <property type="evidence" value="ECO:0007669"/>
    <property type="project" value="TreeGrafter"/>
</dbReference>
<keyword evidence="2" id="KW-0808">Transferase</keyword>
<keyword evidence="2" id="KW-0489">Methyltransferase</keyword>
<dbReference type="SUPFAM" id="SSF53335">
    <property type="entry name" value="S-adenosyl-L-methionine-dependent methyltransferases"/>
    <property type="match status" value="1"/>
</dbReference>
<dbReference type="PANTHER" id="PTHR43464">
    <property type="entry name" value="METHYLTRANSFERASE"/>
    <property type="match status" value="1"/>
</dbReference>
<evidence type="ECO:0000259" key="1">
    <source>
        <dbReference type="Pfam" id="PF08241"/>
    </source>
</evidence>
<accession>A0A1H8X1D7</accession>
<feature type="domain" description="Methyltransferase type 11" evidence="1">
    <location>
        <begin position="46"/>
        <end position="146"/>
    </location>
</feature>
<dbReference type="RefSeq" id="WP_175557754.1">
    <property type="nucleotide sequence ID" value="NZ_FODT01000015.1"/>
</dbReference>
<dbReference type="Gene3D" id="3.40.50.150">
    <property type="entry name" value="Vaccinia Virus protein VP39"/>
    <property type="match status" value="1"/>
</dbReference>
<keyword evidence="2" id="KW-0830">Ubiquinone</keyword>
<dbReference type="Proteomes" id="UP000199615">
    <property type="component" value="Unassembled WGS sequence"/>
</dbReference>
<sequence>MSKPNKSIRPHSSEFFGKERDYFWNSDFLELVAHRLNLGAVADVADIGCGVGHWSALLYPHLAIGAGLVGIDREQSHVIDYLSRLRTLATDPPSITALVGEATNLPLPDRAFDMATCQTLLLHLQHPEQALEELVRITRPGGLVLCAEPNNLVARFPFSGLMGEQPPERLIRLSELAWRYVLGRARLGKGAEFVGEKLPGMFARLGLEDVRVWLSDRASASYPPYSSPGEIAGFDALARWRADGIGPYDREEMRVNVIAGGGSEAFFDAAWHDYLNHDQEIVASVQERRWHTAGGGLFYLVAGRRAAD</sequence>
<organism evidence="2 3">
    <name type="scientific">Rhodopseudomonas pseudopalustris</name>
    <dbReference type="NCBI Taxonomy" id="1513892"/>
    <lineage>
        <taxon>Bacteria</taxon>
        <taxon>Pseudomonadati</taxon>
        <taxon>Pseudomonadota</taxon>
        <taxon>Alphaproteobacteria</taxon>
        <taxon>Hyphomicrobiales</taxon>
        <taxon>Nitrobacteraceae</taxon>
        <taxon>Rhodopseudomonas</taxon>
    </lineage>
</organism>
<gene>
    <name evidence="2" type="ORF">SAMN05444123_11544</name>
</gene>
<evidence type="ECO:0000313" key="2">
    <source>
        <dbReference type="EMBL" id="SEP33487.1"/>
    </source>
</evidence>